<name>A0A0F0GTD0_LENAE</name>
<keyword evidence="3" id="KW-1185">Reference proteome</keyword>
<keyword evidence="1" id="KW-0732">Signal</keyword>
<dbReference type="OrthoDB" id="3694428at2"/>
<evidence type="ECO:0000256" key="1">
    <source>
        <dbReference type="SAM" id="SignalP"/>
    </source>
</evidence>
<dbReference type="PATRIC" id="fig|68170.10.peg.7311"/>
<reference evidence="2 3" key="1">
    <citation type="submission" date="2015-02" db="EMBL/GenBank/DDBJ databases">
        <authorList>
            <person name="Ju K.-S."/>
            <person name="Doroghazi J.R."/>
            <person name="Metcalf W."/>
        </authorList>
    </citation>
    <scope>NUCLEOTIDE SEQUENCE [LARGE SCALE GENOMIC DNA]</scope>
    <source>
        <strain evidence="2 3">NRRL B-16140</strain>
    </source>
</reference>
<proteinExistence type="predicted"/>
<evidence type="ECO:0008006" key="4">
    <source>
        <dbReference type="Google" id="ProtNLM"/>
    </source>
</evidence>
<sequence length="143" mass="14810">MKKLSGGKSLAVMAVAGGAILASVAPVMAEVSAQSPSLSAVRVESPAKLKAWGAAAELKVTYACPAGSTSTYLYLNLTQNAFGRIASGGTSKNVQCTGGFETITLTLTSQNAPFLPGIKAYAKAELNSYPNSATDEREIDVWY</sequence>
<evidence type="ECO:0000313" key="3">
    <source>
        <dbReference type="Proteomes" id="UP000033393"/>
    </source>
</evidence>
<evidence type="ECO:0000313" key="2">
    <source>
        <dbReference type="EMBL" id="KJK44658.1"/>
    </source>
</evidence>
<dbReference type="AlphaFoldDB" id="A0A0F0GTD0"/>
<comment type="caution">
    <text evidence="2">The sequence shown here is derived from an EMBL/GenBank/DDBJ whole genome shotgun (WGS) entry which is preliminary data.</text>
</comment>
<gene>
    <name evidence="2" type="ORF">UK23_28700</name>
</gene>
<dbReference type="EMBL" id="JYJG01000239">
    <property type="protein sequence ID" value="KJK44658.1"/>
    <property type="molecule type" value="Genomic_DNA"/>
</dbReference>
<accession>A0A0F0GTD0</accession>
<organism evidence="2 3">
    <name type="scientific">Lentzea aerocolonigenes</name>
    <name type="common">Lechevalieria aerocolonigenes</name>
    <name type="synonym">Saccharothrix aerocolonigenes</name>
    <dbReference type="NCBI Taxonomy" id="68170"/>
    <lineage>
        <taxon>Bacteria</taxon>
        <taxon>Bacillati</taxon>
        <taxon>Actinomycetota</taxon>
        <taxon>Actinomycetes</taxon>
        <taxon>Pseudonocardiales</taxon>
        <taxon>Pseudonocardiaceae</taxon>
        <taxon>Lentzea</taxon>
    </lineage>
</organism>
<dbReference type="Proteomes" id="UP000033393">
    <property type="component" value="Unassembled WGS sequence"/>
</dbReference>
<feature type="chain" id="PRO_5002441427" description="Spore coat protein U domain-containing protein" evidence="1">
    <location>
        <begin position="30"/>
        <end position="143"/>
    </location>
</feature>
<protein>
    <recommendedName>
        <fullName evidence="4">Spore coat protein U domain-containing protein</fullName>
    </recommendedName>
</protein>
<dbReference type="RefSeq" id="WP_045314786.1">
    <property type="nucleotide sequence ID" value="NZ_JYJG01000239.1"/>
</dbReference>
<feature type="signal peptide" evidence="1">
    <location>
        <begin position="1"/>
        <end position="29"/>
    </location>
</feature>